<gene>
    <name evidence="1" type="ordered locus">AFE_2472</name>
</gene>
<dbReference type="EMBL" id="CP001219">
    <property type="protein sequence ID" value="ACK80140.1"/>
    <property type="molecule type" value="Genomic_DNA"/>
</dbReference>
<name>B7J709_ACIF2</name>
<protein>
    <submittedName>
        <fullName evidence="1">Uncharacterized protein</fullName>
    </submittedName>
</protein>
<dbReference type="HOGENOM" id="CLU_1551959_0_0_6"/>
<evidence type="ECO:0000313" key="2">
    <source>
        <dbReference type="Proteomes" id="UP000001362"/>
    </source>
</evidence>
<sequence length="172" mass="19111">MEQQDLRSRKERNHDGFLGGCDFGHPAHSHSHAWHISLRDAESGTPSPQNQCVSGRSDPLGRLTLHPGVMRHHKTLPLAEGVSLYSTNGRVSTEVEKHMETLKESILAAEWAGYHWALQHLDATADQVEDACEAYFPEHMSGVLAYAFERGWAMAHEGKTPQSIHSDDPSLP</sequence>
<dbReference type="STRING" id="243159.AFE_2472"/>
<reference evidence="1 2" key="1">
    <citation type="journal article" date="2008" name="BMC Genomics">
        <title>Acidithiobacillus ferrooxidans metabolism: from genome sequence to industrial applications.</title>
        <authorList>
            <person name="Valdes J."/>
            <person name="Pedroso I."/>
            <person name="Quatrini R."/>
            <person name="Dodson R.J."/>
            <person name="Tettelin H."/>
            <person name="Blake R.II."/>
            <person name="Eisen J.A."/>
            <person name="Holmes D.S."/>
        </authorList>
    </citation>
    <scope>NUCLEOTIDE SEQUENCE [LARGE SCALE GENOMIC DNA]</scope>
    <source>
        <strain evidence="2">ATCC 23270 / DSM 14882 / CIP 104768 / NCIMB 8455</strain>
    </source>
</reference>
<dbReference type="KEGG" id="afr:AFE_2472"/>
<proteinExistence type="predicted"/>
<dbReference type="AlphaFoldDB" id="B7J709"/>
<dbReference type="PaxDb" id="243159-AFE_2472"/>
<keyword evidence="2" id="KW-1185">Reference proteome</keyword>
<dbReference type="eggNOG" id="ENOG5031FPH">
    <property type="taxonomic scope" value="Bacteria"/>
</dbReference>
<evidence type="ECO:0000313" key="1">
    <source>
        <dbReference type="EMBL" id="ACK80140.1"/>
    </source>
</evidence>
<organism evidence="1 2">
    <name type="scientific">Acidithiobacillus ferrooxidans (strain ATCC 23270 / DSM 14882 / CIP 104768 / NCIMB 8455)</name>
    <name type="common">Ferrobacillus ferrooxidans (strain ATCC 23270)</name>
    <dbReference type="NCBI Taxonomy" id="243159"/>
    <lineage>
        <taxon>Bacteria</taxon>
        <taxon>Pseudomonadati</taxon>
        <taxon>Pseudomonadota</taxon>
        <taxon>Acidithiobacillia</taxon>
        <taxon>Acidithiobacillales</taxon>
        <taxon>Acidithiobacillaceae</taxon>
        <taxon>Acidithiobacillus</taxon>
    </lineage>
</organism>
<dbReference type="Proteomes" id="UP000001362">
    <property type="component" value="Chromosome"/>
</dbReference>
<accession>B7J709</accession>